<accession>A0A8H3CKP0</accession>
<dbReference type="EMBL" id="CAJMWY010002203">
    <property type="protein sequence ID" value="CAE6484796.1"/>
    <property type="molecule type" value="Genomic_DNA"/>
</dbReference>
<name>A0A8H3CKP0_9AGAM</name>
<evidence type="ECO:0000313" key="3">
    <source>
        <dbReference type="Proteomes" id="UP000663861"/>
    </source>
</evidence>
<evidence type="ECO:0000313" key="2">
    <source>
        <dbReference type="EMBL" id="CAE6484796.1"/>
    </source>
</evidence>
<comment type="caution">
    <text evidence="2">The sequence shown here is derived from an EMBL/GenBank/DDBJ whole genome shotgun (WGS) entry which is preliminary data.</text>
</comment>
<protein>
    <submittedName>
        <fullName evidence="2">Uncharacterized protein</fullName>
    </submittedName>
</protein>
<sequence>MITAPDAILAPHRPHREQLIHDEREMEEETFAQTPQEAQKDESPLQINTLPI</sequence>
<dbReference type="Proteomes" id="UP000663861">
    <property type="component" value="Unassembled WGS sequence"/>
</dbReference>
<feature type="region of interest" description="Disordered" evidence="1">
    <location>
        <begin position="27"/>
        <end position="52"/>
    </location>
</feature>
<evidence type="ECO:0000256" key="1">
    <source>
        <dbReference type="SAM" id="MobiDB-lite"/>
    </source>
</evidence>
<dbReference type="AlphaFoldDB" id="A0A8H3CKP0"/>
<gene>
    <name evidence="2" type="ORF">RDB_LOCUS103313</name>
</gene>
<proteinExistence type="predicted"/>
<reference evidence="2" key="1">
    <citation type="submission" date="2021-01" db="EMBL/GenBank/DDBJ databases">
        <authorList>
            <person name="Kaushik A."/>
        </authorList>
    </citation>
    <scope>NUCLEOTIDE SEQUENCE</scope>
    <source>
        <strain evidence="2">AG4-RS23</strain>
    </source>
</reference>
<organism evidence="2 3">
    <name type="scientific">Rhizoctonia solani</name>
    <dbReference type="NCBI Taxonomy" id="456999"/>
    <lineage>
        <taxon>Eukaryota</taxon>
        <taxon>Fungi</taxon>
        <taxon>Dikarya</taxon>
        <taxon>Basidiomycota</taxon>
        <taxon>Agaricomycotina</taxon>
        <taxon>Agaricomycetes</taxon>
        <taxon>Cantharellales</taxon>
        <taxon>Ceratobasidiaceae</taxon>
        <taxon>Rhizoctonia</taxon>
    </lineage>
</organism>